<feature type="compositionally biased region" description="Basic and acidic residues" evidence="2">
    <location>
        <begin position="175"/>
        <end position="192"/>
    </location>
</feature>
<keyword evidence="6" id="KW-1185">Reference proteome</keyword>
<evidence type="ECO:0000259" key="4">
    <source>
        <dbReference type="PROSITE" id="PS51228"/>
    </source>
</evidence>
<dbReference type="OrthoDB" id="346910at2759"/>
<feature type="compositionally biased region" description="Basic and acidic residues" evidence="2">
    <location>
        <begin position="62"/>
        <end position="83"/>
    </location>
</feature>
<keyword evidence="1" id="KW-0446">Lipid-binding</keyword>
<keyword evidence="3" id="KW-0472">Membrane</keyword>
<sequence>MADSVDRVFVHALNTVKKIPKTGASRPPPSDRLRLYGLYKQAMEGDVDGVMERPLSVGSSEEGPRGEELKRERDKYDAWDSQRGLSRTEAKRRYIEALIETMHRYASTTADARELVAELEFVWDQIKNNSASSPDSSPRREPPAYSAQPRSFQQPRSGTDGAMRVLSPMSEDDEAERHSERRIGYNGEHGDNDDFNDGEDNDQTPKKWRKTVEQALVKMTAEIAALREQITTGREYQGRRQRSLGRWFAWLLWLVVRHFFVDVVVLGIVLLWMRKRKDRRVEDLDTTTKNPALGELTSESRHASQLTFAVPEQVSLREILVEPPTDINHLDHDTIGVSERNTKYDIRCRYHRRNEARSRSLHGNPSNVPRYECALFNQTTYGELRGRRLEIVTLAVVLFKIAVGVLRAAEKET</sequence>
<dbReference type="Proteomes" id="UP000254866">
    <property type="component" value="Unassembled WGS sequence"/>
</dbReference>
<reference evidence="5 6" key="1">
    <citation type="journal article" date="2018" name="IMA Fungus">
        <title>IMA Genome-F 9: Draft genome sequence of Annulohypoxylon stygium, Aspergillus mulundensis, Berkeleyomyces basicola (syn. Thielaviopsis basicola), Ceratocystis smalleyi, two Cercospora beticola strains, Coleophoma cylindrospora, Fusarium fracticaudum, Phialophora cf. hyalina, and Morchella septimelata.</title>
        <authorList>
            <person name="Wingfield B.D."/>
            <person name="Bills G.F."/>
            <person name="Dong Y."/>
            <person name="Huang W."/>
            <person name="Nel W.J."/>
            <person name="Swalarsk-Parry B.S."/>
            <person name="Vaghefi N."/>
            <person name="Wilken P.M."/>
            <person name="An Z."/>
            <person name="de Beer Z.W."/>
            <person name="De Vos L."/>
            <person name="Chen L."/>
            <person name="Duong T.A."/>
            <person name="Gao Y."/>
            <person name="Hammerbacher A."/>
            <person name="Kikkert J.R."/>
            <person name="Li Y."/>
            <person name="Li H."/>
            <person name="Li K."/>
            <person name="Li Q."/>
            <person name="Liu X."/>
            <person name="Ma X."/>
            <person name="Naidoo K."/>
            <person name="Pethybridge S.J."/>
            <person name="Sun J."/>
            <person name="Steenkamp E.T."/>
            <person name="van der Nest M.A."/>
            <person name="van Wyk S."/>
            <person name="Wingfield M.J."/>
            <person name="Xiong C."/>
            <person name="Yue Q."/>
            <person name="Zhang X."/>
        </authorList>
    </citation>
    <scope>NUCLEOTIDE SEQUENCE [LARGE SCALE GENOMIC DNA]</scope>
    <source>
        <strain evidence="5 6">BP 5553</strain>
    </source>
</reference>
<comment type="caution">
    <text evidence="5">The sequence shown here is derived from an EMBL/GenBank/DDBJ whole genome shotgun (WGS) entry which is preliminary data.</text>
</comment>
<name>A0A370TRT0_9HELO</name>
<keyword evidence="3" id="KW-0812">Transmembrane</keyword>
<dbReference type="GO" id="GO:0000062">
    <property type="term" value="F:fatty-acyl-CoA binding"/>
    <property type="evidence" value="ECO:0007669"/>
    <property type="project" value="InterPro"/>
</dbReference>
<dbReference type="RefSeq" id="XP_031870869.1">
    <property type="nucleotide sequence ID" value="XM_032011176.1"/>
</dbReference>
<dbReference type="EMBL" id="NPIC01000002">
    <property type="protein sequence ID" value="RDL38213.1"/>
    <property type="molecule type" value="Genomic_DNA"/>
</dbReference>
<feature type="region of interest" description="Disordered" evidence="2">
    <location>
        <begin position="128"/>
        <end position="205"/>
    </location>
</feature>
<dbReference type="Gene3D" id="1.20.80.10">
    <property type="match status" value="1"/>
</dbReference>
<dbReference type="GO" id="GO:0006631">
    <property type="term" value="P:fatty acid metabolic process"/>
    <property type="evidence" value="ECO:0007669"/>
    <property type="project" value="TreeGrafter"/>
</dbReference>
<organism evidence="5 6">
    <name type="scientific">Venustampulla echinocandica</name>
    <dbReference type="NCBI Taxonomy" id="2656787"/>
    <lineage>
        <taxon>Eukaryota</taxon>
        <taxon>Fungi</taxon>
        <taxon>Dikarya</taxon>
        <taxon>Ascomycota</taxon>
        <taxon>Pezizomycotina</taxon>
        <taxon>Leotiomycetes</taxon>
        <taxon>Helotiales</taxon>
        <taxon>Pleuroascaceae</taxon>
        <taxon>Venustampulla</taxon>
    </lineage>
</organism>
<evidence type="ECO:0000313" key="5">
    <source>
        <dbReference type="EMBL" id="RDL38213.1"/>
    </source>
</evidence>
<gene>
    <name evidence="5" type="ORF">BP5553_02553</name>
</gene>
<feature type="compositionally biased region" description="Acidic residues" evidence="2">
    <location>
        <begin position="193"/>
        <end position="202"/>
    </location>
</feature>
<dbReference type="InterPro" id="IPR014352">
    <property type="entry name" value="FERM/acyl-CoA-bd_prot_sf"/>
</dbReference>
<feature type="region of interest" description="Disordered" evidence="2">
    <location>
        <begin position="51"/>
        <end position="83"/>
    </location>
</feature>
<protein>
    <recommendedName>
        <fullName evidence="4">ACB domain-containing protein</fullName>
    </recommendedName>
</protein>
<feature type="compositionally biased region" description="Polar residues" evidence="2">
    <location>
        <begin position="148"/>
        <end position="157"/>
    </location>
</feature>
<dbReference type="SUPFAM" id="SSF47027">
    <property type="entry name" value="Acyl-CoA binding protein"/>
    <property type="match status" value="1"/>
</dbReference>
<evidence type="ECO:0000256" key="3">
    <source>
        <dbReference type="SAM" id="Phobius"/>
    </source>
</evidence>
<keyword evidence="3" id="KW-1133">Transmembrane helix</keyword>
<proteinExistence type="predicted"/>
<evidence type="ECO:0000256" key="1">
    <source>
        <dbReference type="ARBA" id="ARBA00023121"/>
    </source>
</evidence>
<evidence type="ECO:0000313" key="6">
    <source>
        <dbReference type="Proteomes" id="UP000254866"/>
    </source>
</evidence>
<dbReference type="InterPro" id="IPR035984">
    <property type="entry name" value="Acyl-CoA-binding_sf"/>
</dbReference>
<dbReference type="PANTHER" id="PTHR23310:SF133">
    <property type="entry name" value="COA BINDING PROTEIN, PUTATIVE (AFU_ORTHOLOGUE AFUA_1G12300)-RELATED"/>
    <property type="match status" value="1"/>
</dbReference>
<dbReference type="PROSITE" id="PS51228">
    <property type="entry name" value="ACB_2"/>
    <property type="match status" value="1"/>
</dbReference>
<dbReference type="Pfam" id="PF00887">
    <property type="entry name" value="ACBP"/>
    <property type="match status" value="1"/>
</dbReference>
<dbReference type="InterPro" id="IPR000582">
    <property type="entry name" value="Acyl-CoA-binding_protein"/>
</dbReference>
<feature type="transmembrane region" description="Helical" evidence="3">
    <location>
        <begin position="247"/>
        <end position="272"/>
    </location>
</feature>
<feature type="domain" description="ACB" evidence="4">
    <location>
        <begin position="5"/>
        <end position="107"/>
    </location>
</feature>
<dbReference type="PANTHER" id="PTHR23310">
    <property type="entry name" value="ACYL-COA-BINDING PROTEIN, ACBP"/>
    <property type="match status" value="1"/>
</dbReference>
<evidence type="ECO:0000256" key="2">
    <source>
        <dbReference type="SAM" id="MobiDB-lite"/>
    </source>
</evidence>
<dbReference type="GeneID" id="43595402"/>
<dbReference type="AlphaFoldDB" id="A0A370TRT0"/>
<dbReference type="STRING" id="2656787.A0A370TRT0"/>
<accession>A0A370TRT0</accession>